<dbReference type="PANTHER" id="PTHR30309">
    <property type="entry name" value="INNER MEMBRANE PROTEIN YGIH"/>
    <property type="match status" value="1"/>
</dbReference>
<evidence type="ECO:0000256" key="6">
    <source>
        <dbReference type="ARBA" id="ARBA00023098"/>
    </source>
</evidence>
<accession>A0A1I2L7C4</accession>
<reference evidence="11 12" key="1">
    <citation type="submission" date="2016-10" db="EMBL/GenBank/DDBJ databases">
        <authorList>
            <person name="de Groot N.N."/>
        </authorList>
    </citation>
    <scope>NUCLEOTIDE SEQUENCE [LARGE SCALE GENOMIC DNA]</scope>
    <source>
        <strain evidence="11 12">DSM 44945</strain>
    </source>
</reference>
<dbReference type="SMART" id="SM01207">
    <property type="entry name" value="G3P_acyltransf"/>
    <property type="match status" value="1"/>
</dbReference>
<keyword evidence="12" id="KW-1185">Reference proteome</keyword>
<evidence type="ECO:0000256" key="7">
    <source>
        <dbReference type="ARBA" id="ARBA00023136"/>
    </source>
</evidence>
<name>A0A1I2L7C4_9BACL</name>
<keyword evidence="5 10" id="KW-1133">Transmembrane helix</keyword>
<dbReference type="OrthoDB" id="9777124at2"/>
<evidence type="ECO:0000256" key="3">
    <source>
        <dbReference type="ARBA" id="ARBA00022679"/>
    </source>
</evidence>
<keyword evidence="6 10" id="KW-0443">Lipid metabolism</keyword>
<dbReference type="GO" id="GO:0008654">
    <property type="term" value="P:phospholipid biosynthetic process"/>
    <property type="evidence" value="ECO:0007669"/>
    <property type="project" value="UniProtKB-UniRule"/>
</dbReference>
<comment type="subunit">
    <text evidence="10">Probably interacts with PlsX.</text>
</comment>
<keyword evidence="1 10" id="KW-1003">Cell membrane</keyword>
<comment type="pathway">
    <text evidence="10">Lipid metabolism; phospholipid metabolism.</text>
</comment>
<keyword evidence="7 10" id="KW-0472">Membrane</keyword>
<dbReference type="RefSeq" id="WP_092035933.1">
    <property type="nucleotide sequence ID" value="NZ_FOOK01000004.1"/>
</dbReference>
<dbReference type="NCBIfam" id="TIGR00023">
    <property type="entry name" value="glycerol-3-phosphate 1-O-acyltransferase PlsY"/>
    <property type="match status" value="1"/>
</dbReference>
<evidence type="ECO:0000256" key="5">
    <source>
        <dbReference type="ARBA" id="ARBA00022989"/>
    </source>
</evidence>
<feature type="transmembrane region" description="Helical" evidence="10">
    <location>
        <begin position="105"/>
        <end position="129"/>
    </location>
</feature>
<dbReference type="GO" id="GO:0043772">
    <property type="term" value="F:acyl-phosphate glycerol-3-phosphate acyltransferase activity"/>
    <property type="evidence" value="ECO:0007669"/>
    <property type="project" value="UniProtKB-UniRule"/>
</dbReference>
<keyword evidence="4 10" id="KW-0812">Transmembrane</keyword>
<dbReference type="PANTHER" id="PTHR30309:SF0">
    <property type="entry name" value="GLYCEROL-3-PHOSPHATE ACYLTRANSFERASE-RELATED"/>
    <property type="match status" value="1"/>
</dbReference>
<dbReference type="EMBL" id="FOOK01000004">
    <property type="protein sequence ID" value="SFF75232.1"/>
    <property type="molecule type" value="Genomic_DNA"/>
</dbReference>
<evidence type="ECO:0000256" key="8">
    <source>
        <dbReference type="ARBA" id="ARBA00023209"/>
    </source>
</evidence>
<evidence type="ECO:0000313" key="11">
    <source>
        <dbReference type="EMBL" id="SFF75232.1"/>
    </source>
</evidence>
<comment type="similarity">
    <text evidence="10">Belongs to the PlsY family.</text>
</comment>
<comment type="subcellular location">
    <subcellularLocation>
        <location evidence="10">Cell membrane</location>
        <topology evidence="10">Multi-pass membrane protein</topology>
    </subcellularLocation>
</comment>
<comment type="catalytic activity">
    <reaction evidence="10">
        <text>an acyl phosphate + sn-glycerol 3-phosphate = a 1-acyl-sn-glycero-3-phosphate + phosphate</text>
        <dbReference type="Rhea" id="RHEA:34075"/>
        <dbReference type="ChEBI" id="CHEBI:43474"/>
        <dbReference type="ChEBI" id="CHEBI:57597"/>
        <dbReference type="ChEBI" id="CHEBI:57970"/>
        <dbReference type="ChEBI" id="CHEBI:59918"/>
        <dbReference type="EC" id="2.3.1.275"/>
    </reaction>
</comment>
<feature type="transmembrane region" description="Helical" evidence="10">
    <location>
        <begin position="136"/>
        <end position="154"/>
    </location>
</feature>
<evidence type="ECO:0000256" key="2">
    <source>
        <dbReference type="ARBA" id="ARBA00022516"/>
    </source>
</evidence>
<keyword evidence="8 10" id="KW-0594">Phospholipid biosynthesis</keyword>
<keyword evidence="9 10" id="KW-1208">Phospholipid metabolism</keyword>
<keyword evidence="3 10" id="KW-0808">Transferase</keyword>
<feature type="transmembrane region" description="Helical" evidence="10">
    <location>
        <begin position="73"/>
        <end position="93"/>
    </location>
</feature>
<organism evidence="11 12">
    <name type="scientific">Planifilum fulgidum</name>
    <dbReference type="NCBI Taxonomy" id="201973"/>
    <lineage>
        <taxon>Bacteria</taxon>
        <taxon>Bacillati</taxon>
        <taxon>Bacillota</taxon>
        <taxon>Bacilli</taxon>
        <taxon>Bacillales</taxon>
        <taxon>Thermoactinomycetaceae</taxon>
        <taxon>Planifilum</taxon>
    </lineage>
</organism>
<dbReference type="Proteomes" id="UP000198661">
    <property type="component" value="Unassembled WGS sequence"/>
</dbReference>
<dbReference type="UniPathway" id="UPA00085"/>
<dbReference type="EC" id="2.3.1.275" evidence="10"/>
<dbReference type="HAMAP" id="MF_01043">
    <property type="entry name" value="PlsY"/>
    <property type="match status" value="1"/>
</dbReference>
<feature type="transmembrane region" description="Helical" evidence="10">
    <location>
        <begin position="160"/>
        <end position="176"/>
    </location>
</feature>
<evidence type="ECO:0000256" key="1">
    <source>
        <dbReference type="ARBA" id="ARBA00022475"/>
    </source>
</evidence>
<evidence type="ECO:0000256" key="9">
    <source>
        <dbReference type="ARBA" id="ARBA00023264"/>
    </source>
</evidence>
<keyword evidence="11" id="KW-0012">Acyltransferase</keyword>
<evidence type="ECO:0000256" key="10">
    <source>
        <dbReference type="HAMAP-Rule" id="MF_01043"/>
    </source>
</evidence>
<keyword evidence="2 10" id="KW-0444">Lipid biosynthesis</keyword>
<comment type="function">
    <text evidence="10">Catalyzes the transfer of an acyl group from acyl-phosphate (acyl-PO(4)) to glycerol-3-phosphate (G3P) to form lysophosphatidic acid (LPA). This enzyme utilizes acyl-phosphate as fatty acyl donor, but not acyl-CoA or acyl-ACP.</text>
</comment>
<dbReference type="STRING" id="201973.SAMN04488025_104132"/>
<proteinExistence type="inferred from homology"/>
<dbReference type="GO" id="GO:0005886">
    <property type="term" value="C:plasma membrane"/>
    <property type="evidence" value="ECO:0007669"/>
    <property type="project" value="UniProtKB-SubCell"/>
</dbReference>
<dbReference type="AlphaFoldDB" id="A0A1I2L7C4"/>
<gene>
    <name evidence="10" type="primary">plsY</name>
    <name evidence="11" type="ORF">SAMN04488025_104132</name>
</gene>
<sequence>MFVVALLLAYLLGSISFSYLVTYKLKGIDIRRYGSGNAGATNTLRVVGKGPAALVFLLDALKGMAAVGIGELFGGEPALLMATGVAAIIGHNWPVFLNFRGGKGIATTIGVTALLTFKAALLSGIFAVLAILLTRYVSVGSLLFTGLLPILIGWMDYPPAYFWISLVITLLAYLRHRDNIKRLLNGTENRIGARK</sequence>
<dbReference type="Pfam" id="PF02660">
    <property type="entry name" value="G3P_acyltransf"/>
    <property type="match status" value="1"/>
</dbReference>
<evidence type="ECO:0000313" key="12">
    <source>
        <dbReference type="Proteomes" id="UP000198661"/>
    </source>
</evidence>
<protein>
    <recommendedName>
        <fullName evidence="10">Glycerol-3-phosphate acyltransferase</fullName>
    </recommendedName>
    <alternativeName>
        <fullName evidence="10">Acyl-PO4 G3P acyltransferase</fullName>
    </alternativeName>
    <alternativeName>
        <fullName evidence="10">Acyl-phosphate--glycerol-3-phosphate acyltransferase</fullName>
    </alternativeName>
    <alternativeName>
        <fullName evidence="10">G3P acyltransferase</fullName>
        <shortName evidence="10">GPAT</shortName>
        <ecNumber evidence="10">2.3.1.275</ecNumber>
    </alternativeName>
    <alternativeName>
        <fullName evidence="10">Lysophosphatidic acid synthase</fullName>
        <shortName evidence="10">LPA synthase</shortName>
    </alternativeName>
</protein>
<dbReference type="InterPro" id="IPR003811">
    <property type="entry name" value="G3P_acylTferase_PlsY"/>
</dbReference>
<evidence type="ECO:0000256" key="4">
    <source>
        <dbReference type="ARBA" id="ARBA00022692"/>
    </source>
</evidence>